<organism evidence="3 4">
    <name type="scientific">Alsobacter metallidurans</name>
    <dbReference type="NCBI Taxonomy" id="340221"/>
    <lineage>
        <taxon>Bacteria</taxon>
        <taxon>Pseudomonadati</taxon>
        <taxon>Pseudomonadota</taxon>
        <taxon>Alphaproteobacteria</taxon>
        <taxon>Hyphomicrobiales</taxon>
        <taxon>Alsobacteraceae</taxon>
        <taxon>Alsobacter</taxon>
    </lineage>
</organism>
<reference evidence="3" key="1">
    <citation type="journal article" date="2014" name="Int. J. Syst. Evol. Microbiol.">
        <title>Complete genome sequence of Corynebacterium casei LMG S-19264T (=DSM 44701T), isolated from a smear-ripened cheese.</title>
        <authorList>
            <consortium name="US DOE Joint Genome Institute (JGI-PGF)"/>
            <person name="Walter F."/>
            <person name="Albersmeier A."/>
            <person name="Kalinowski J."/>
            <person name="Ruckert C."/>
        </authorList>
    </citation>
    <scope>NUCLEOTIDE SEQUENCE</scope>
    <source>
        <strain evidence="3">CGMCC 1.12214</strain>
    </source>
</reference>
<name>A0A917I4V2_9HYPH</name>
<feature type="region of interest" description="Disordered" evidence="1">
    <location>
        <begin position="523"/>
        <end position="555"/>
    </location>
</feature>
<keyword evidence="2" id="KW-0812">Transmembrane</keyword>
<comment type="caution">
    <text evidence="3">The sequence shown here is derived from an EMBL/GenBank/DDBJ whole genome shotgun (WGS) entry which is preliminary data.</text>
</comment>
<reference evidence="3" key="2">
    <citation type="submission" date="2020-09" db="EMBL/GenBank/DDBJ databases">
        <authorList>
            <person name="Sun Q."/>
            <person name="Zhou Y."/>
        </authorList>
    </citation>
    <scope>NUCLEOTIDE SEQUENCE</scope>
    <source>
        <strain evidence="3">CGMCC 1.12214</strain>
    </source>
</reference>
<protein>
    <submittedName>
        <fullName evidence="3">Uncharacterized protein</fullName>
    </submittedName>
</protein>
<keyword evidence="2" id="KW-0472">Membrane</keyword>
<evidence type="ECO:0000313" key="4">
    <source>
        <dbReference type="Proteomes" id="UP000603912"/>
    </source>
</evidence>
<dbReference type="Proteomes" id="UP000603912">
    <property type="component" value="Unassembled WGS sequence"/>
</dbReference>
<dbReference type="AlphaFoldDB" id="A0A917I4V2"/>
<accession>A0A917I4V2</accession>
<evidence type="ECO:0000256" key="1">
    <source>
        <dbReference type="SAM" id="MobiDB-lite"/>
    </source>
</evidence>
<sequence length="604" mass="63945">MDAYKIGVNLAVTSNAPQFFSALSQQVLHLHANVNKLQGGLNRLHMVIAGGLAAKAGLGIFHGIKATLDVAKDLSHELVQIQKLGITGEQFKEVQSNAQKTVANVPGTAQDKALGAYGAAYSIFGHDEAIKLMEPLERFAQVLGNTSGNYEKAHESVYSFVRAGDLMGKFVDETTHKVDPERLRHFMDLGSKVVLGTHGKVNADTWLGLAQQGGPALSGLSDKGLLTMAIASQAMGGQRAGTALTSLYSQMVGGTMTKSKAEKLRELGLVGDFDVGKGGHVQFRKGALDNDFTRALKTDPIQAVEHMKAALEKHGEKTIEQQVPMLFEILGRQTTQRLVHDLLRNLPQIVGERERIAGAMGTGDSAKLADDKDMSKAMHNLGAAWRDLQLTIGNSQLAIDSLNAITRALRSFNQWLQEIPPERMETYRAALFGLAAGLTALGAVFIGGALVAAIGTGGWLIIGMAALAGAIGSFVAAHWDECVAAINKVKDAIGSLAEGFVNFVNKVAGLLGKLNGAPINAGKADTGPSAAEQTKAPPKASTPYDAVPAGRPGPHRESMMNPIYLDGKKVGHQLARVYGDHSSPEGGAYADGRRGWLAPDAAYS</sequence>
<evidence type="ECO:0000313" key="3">
    <source>
        <dbReference type="EMBL" id="GGH14892.1"/>
    </source>
</evidence>
<gene>
    <name evidence="3" type="ORF">GCM10007036_14500</name>
</gene>
<dbReference type="RefSeq" id="WP_188516984.1">
    <property type="nucleotide sequence ID" value="NZ_BMES01000001.1"/>
</dbReference>
<keyword evidence="4" id="KW-1185">Reference proteome</keyword>
<keyword evidence="2" id="KW-1133">Transmembrane helix</keyword>
<dbReference type="EMBL" id="BMES01000001">
    <property type="protein sequence ID" value="GGH14892.1"/>
    <property type="molecule type" value="Genomic_DNA"/>
</dbReference>
<evidence type="ECO:0000256" key="2">
    <source>
        <dbReference type="SAM" id="Phobius"/>
    </source>
</evidence>
<proteinExistence type="predicted"/>
<feature type="transmembrane region" description="Helical" evidence="2">
    <location>
        <begin position="429"/>
        <end position="452"/>
    </location>
</feature>
<feature type="transmembrane region" description="Helical" evidence="2">
    <location>
        <begin position="459"/>
        <end position="479"/>
    </location>
</feature>